<dbReference type="AlphaFoldDB" id="A0A2P2JSN7"/>
<reference evidence="1" key="1">
    <citation type="submission" date="2018-02" db="EMBL/GenBank/DDBJ databases">
        <title>Rhizophora mucronata_Transcriptome.</title>
        <authorList>
            <person name="Meera S.P."/>
            <person name="Sreeshan A."/>
            <person name="Augustine A."/>
        </authorList>
    </citation>
    <scope>NUCLEOTIDE SEQUENCE</scope>
    <source>
        <tissue evidence="1">Leaf</tissue>
    </source>
</reference>
<organism evidence="1">
    <name type="scientific">Rhizophora mucronata</name>
    <name type="common">Asiatic mangrove</name>
    <dbReference type="NCBI Taxonomy" id="61149"/>
    <lineage>
        <taxon>Eukaryota</taxon>
        <taxon>Viridiplantae</taxon>
        <taxon>Streptophyta</taxon>
        <taxon>Embryophyta</taxon>
        <taxon>Tracheophyta</taxon>
        <taxon>Spermatophyta</taxon>
        <taxon>Magnoliopsida</taxon>
        <taxon>eudicotyledons</taxon>
        <taxon>Gunneridae</taxon>
        <taxon>Pentapetalae</taxon>
        <taxon>rosids</taxon>
        <taxon>fabids</taxon>
        <taxon>Malpighiales</taxon>
        <taxon>Rhizophoraceae</taxon>
        <taxon>Rhizophora</taxon>
    </lineage>
</organism>
<protein>
    <submittedName>
        <fullName evidence="1">ABC transporter family protein</fullName>
    </submittedName>
</protein>
<proteinExistence type="predicted"/>
<evidence type="ECO:0000313" key="1">
    <source>
        <dbReference type="EMBL" id="MBW96469.1"/>
    </source>
</evidence>
<sequence>MLTNHCVKPLRKSVYIFGSISKFSCCSNLLISHILFPIC</sequence>
<accession>A0A2P2JSN7</accession>
<name>A0A2P2JSN7_RHIMU</name>
<dbReference type="EMBL" id="GGEC01015986">
    <property type="protein sequence ID" value="MBW96469.1"/>
    <property type="molecule type" value="Transcribed_RNA"/>
</dbReference>